<dbReference type="InterPro" id="IPR013693">
    <property type="entry name" value="SpoIID/LytB_N"/>
</dbReference>
<keyword evidence="1" id="KW-0472">Membrane</keyword>
<feature type="transmembrane region" description="Helical" evidence="1">
    <location>
        <begin position="5"/>
        <end position="22"/>
    </location>
</feature>
<dbReference type="OrthoDB" id="9794671at2"/>
<evidence type="ECO:0000313" key="3">
    <source>
        <dbReference type="EMBL" id="SHH96035.1"/>
    </source>
</evidence>
<sequence length="596" mass="69421">MKKFIYPSIFIILFFILLYLFYPKTIENGIYVKTTNGKYEILNTGKSIHIRSTSNSLEKYQVINCTYNFFKTYNLEIQIPIKERIMVKKENSYELEHEGSVALDTSSYFYKIDENNEISLCTSKDLIVGKENIETFYNKNGFLQTFLIYPMNYSKMRVAISDNSFKSIYHENLTIKCLEDTKLINYLENKELDLPKDSLLTVTYNTESILITTDKEPYQFDKRTYLIGTKFTINEITRGWPKFNADYTDTLELYPTPKGIILINELATEEYLKRVVPSEMPTTGGLDSLKCQAVAARTYAISDMLNNRYAYLGFHVDDSTKCQVYNNTPLKDLTTQAVNETEGQVLLFNNKPIDAKYYSTSSGYGADFNNIWFRLDSDPTNIPYLTTNNFMESKILKPMSEEDWLNFYKNEELQSYDSLSPYFRWKINFSQSELVEIFKKSLVYNFENSREYMKIFANGKEKNDFPTELSELKDIIVLERSEGGNVIEISFIFKEVTINIRKDNNIRRCFNNGADIISSTINIERRDSSQLELWSTLPSSFFSVEKKENNFTVYGGGFGHGVGMSQYGAMYLSQNGYKYNHILSIYYKDTELEKLY</sequence>
<organism evidence="3 4">
    <name type="scientific">Clostridium grantii DSM 8605</name>
    <dbReference type="NCBI Taxonomy" id="1121316"/>
    <lineage>
        <taxon>Bacteria</taxon>
        <taxon>Bacillati</taxon>
        <taxon>Bacillota</taxon>
        <taxon>Clostridia</taxon>
        <taxon>Eubacteriales</taxon>
        <taxon>Clostridiaceae</taxon>
        <taxon>Clostridium</taxon>
    </lineage>
</organism>
<dbReference type="InterPro" id="IPR013486">
    <property type="entry name" value="SpoIID/LytB"/>
</dbReference>
<keyword evidence="4" id="KW-1185">Reference proteome</keyword>
<evidence type="ECO:0000256" key="1">
    <source>
        <dbReference type="SAM" id="Phobius"/>
    </source>
</evidence>
<evidence type="ECO:0000259" key="2">
    <source>
        <dbReference type="Pfam" id="PF08486"/>
    </source>
</evidence>
<dbReference type="STRING" id="1121316.SAMN02745207_03436"/>
<protein>
    <submittedName>
        <fullName evidence="3">Stage II sporulation protein</fullName>
    </submittedName>
</protein>
<evidence type="ECO:0000313" key="4">
    <source>
        <dbReference type="Proteomes" id="UP000184447"/>
    </source>
</evidence>
<accession>A0A1M5X876</accession>
<proteinExistence type="predicted"/>
<dbReference type="Proteomes" id="UP000184447">
    <property type="component" value="Unassembled WGS sequence"/>
</dbReference>
<gene>
    <name evidence="3" type="ORF">SAMN02745207_03436</name>
</gene>
<reference evidence="3 4" key="1">
    <citation type="submission" date="2016-11" db="EMBL/GenBank/DDBJ databases">
        <authorList>
            <person name="Jaros S."/>
            <person name="Januszkiewicz K."/>
            <person name="Wedrychowicz H."/>
        </authorList>
    </citation>
    <scope>NUCLEOTIDE SEQUENCE [LARGE SCALE GENOMIC DNA]</scope>
    <source>
        <strain evidence="3 4">DSM 8605</strain>
    </source>
</reference>
<dbReference type="GO" id="GO:0030435">
    <property type="term" value="P:sporulation resulting in formation of a cellular spore"/>
    <property type="evidence" value="ECO:0007669"/>
    <property type="project" value="InterPro"/>
</dbReference>
<dbReference type="AlphaFoldDB" id="A0A1M5X876"/>
<keyword evidence="1" id="KW-1133">Transmembrane helix</keyword>
<dbReference type="Pfam" id="PF08486">
    <property type="entry name" value="SpoIID"/>
    <property type="match status" value="1"/>
</dbReference>
<feature type="domain" description="Sporulation stage II protein D amidase enhancer LytB N-terminal" evidence="2">
    <location>
        <begin position="259"/>
        <end position="348"/>
    </location>
</feature>
<dbReference type="NCBIfam" id="TIGR02669">
    <property type="entry name" value="SpoIID_LytB"/>
    <property type="match status" value="1"/>
</dbReference>
<name>A0A1M5X876_9CLOT</name>
<dbReference type="RefSeq" id="WP_073339919.1">
    <property type="nucleotide sequence ID" value="NZ_FQXM01000025.1"/>
</dbReference>
<dbReference type="EMBL" id="FQXM01000025">
    <property type="protein sequence ID" value="SHH96035.1"/>
    <property type="molecule type" value="Genomic_DNA"/>
</dbReference>
<keyword evidence="1" id="KW-0812">Transmembrane</keyword>